<dbReference type="Proteomes" id="UP000288227">
    <property type="component" value="Unassembled WGS sequence"/>
</dbReference>
<keyword evidence="5" id="KW-1185">Reference proteome</keyword>
<organism evidence="4 5">
    <name type="scientific">Chryseotalea sanaruensis</name>
    <dbReference type="NCBI Taxonomy" id="2482724"/>
    <lineage>
        <taxon>Bacteria</taxon>
        <taxon>Pseudomonadati</taxon>
        <taxon>Bacteroidota</taxon>
        <taxon>Cytophagia</taxon>
        <taxon>Cytophagales</taxon>
        <taxon>Chryseotaleaceae</taxon>
        <taxon>Chryseotalea</taxon>
    </lineage>
</organism>
<reference evidence="4 5" key="1">
    <citation type="submission" date="2018-11" db="EMBL/GenBank/DDBJ databases">
        <title>Chryseotalea sanarue gen. nov., sp., nov., a member of the family Cytophagaceae, isolated from a brackish lake in Hamamatsu Japan.</title>
        <authorList>
            <person name="Maejima Y."/>
            <person name="Iino T."/>
            <person name="Muraguchi Y."/>
            <person name="Fukuda K."/>
            <person name="Ohkuma M."/>
            <person name="Moriuchi R."/>
            <person name="Dohra H."/>
            <person name="Kimbara K."/>
            <person name="Shintani M."/>
        </authorList>
    </citation>
    <scope>NUCLEOTIDE SEQUENCE [LARGE SCALE GENOMIC DNA]</scope>
    <source>
        <strain evidence="4 5">Ys</strain>
    </source>
</reference>
<dbReference type="InterPro" id="IPR029058">
    <property type="entry name" value="AB_hydrolase_fold"/>
</dbReference>
<gene>
    <name evidence="4" type="ORF">SanaruYs_34360</name>
</gene>
<feature type="signal peptide" evidence="2">
    <location>
        <begin position="1"/>
        <end position="20"/>
    </location>
</feature>
<comment type="caution">
    <text evidence="4">The sequence shown here is derived from an EMBL/GenBank/DDBJ whole genome shotgun (WGS) entry which is preliminary data.</text>
</comment>
<evidence type="ECO:0000256" key="2">
    <source>
        <dbReference type="SAM" id="SignalP"/>
    </source>
</evidence>
<evidence type="ECO:0000313" key="5">
    <source>
        <dbReference type="Proteomes" id="UP000288227"/>
    </source>
</evidence>
<sequence length="334" mass="37203">MKKRKILIALLLVSAAIYLAGGRPDSPVFNLSMPQVPQEAGELETFISENEAKHQLKKDNEARIVWLNDSLKQKTEYAVVYLHGFSASQEEGNPVHRNFAKQFGCNLYLARLADHGVDTTDALLYFTADRLWETAKQALAIGKQLGNKVILLSTSTGGTVAIKLAAEYPDDVHALINLSPNIRINNPAAFLLNDPWGLQIARVVMGGKYNKTGISEESQRWQYWNGLYRLEATIQLQELLEASMVKETFEKITQPSLTLYYFKNEEEQDPQVKVSAMLKMNEQLSTPDSLKFAIAIPTAGAHVLGSPMASKDVPAVYAEIVKFATQTLKLQSQF</sequence>
<dbReference type="Pfam" id="PF12146">
    <property type="entry name" value="Hydrolase_4"/>
    <property type="match status" value="1"/>
</dbReference>
<dbReference type="PANTHER" id="PTHR43798">
    <property type="entry name" value="MONOACYLGLYCEROL LIPASE"/>
    <property type="match status" value="1"/>
</dbReference>
<dbReference type="AlphaFoldDB" id="A0A401UE79"/>
<dbReference type="EMBL" id="BHXQ01000007">
    <property type="protein sequence ID" value="GCC53193.1"/>
    <property type="molecule type" value="Genomic_DNA"/>
</dbReference>
<dbReference type="InterPro" id="IPR022742">
    <property type="entry name" value="Hydrolase_4"/>
</dbReference>
<protein>
    <submittedName>
        <fullName evidence="4">Alpha/beta hydrolase</fullName>
    </submittedName>
</protein>
<dbReference type="SUPFAM" id="SSF53474">
    <property type="entry name" value="alpha/beta-Hydrolases"/>
    <property type="match status" value="1"/>
</dbReference>
<feature type="domain" description="Serine aminopeptidase S33" evidence="3">
    <location>
        <begin position="143"/>
        <end position="193"/>
    </location>
</feature>
<keyword evidence="2" id="KW-0732">Signal</keyword>
<dbReference type="Gene3D" id="3.40.50.1820">
    <property type="entry name" value="alpha/beta hydrolase"/>
    <property type="match status" value="1"/>
</dbReference>
<evidence type="ECO:0000256" key="1">
    <source>
        <dbReference type="ARBA" id="ARBA00022801"/>
    </source>
</evidence>
<evidence type="ECO:0000259" key="3">
    <source>
        <dbReference type="Pfam" id="PF12146"/>
    </source>
</evidence>
<feature type="chain" id="PRO_5019410913" evidence="2">
    <location>
        <begin position="21"/>
        <end position="334"/>
    </location>
</feature>
<name>A0A401UE79_9BACT</name>
<proteinExistence type="predicted"/>
<keyword evidence="1 4" id="KW-0378">Hydrolase</keyword>
<evidence type="ECO:0000313" key="4">
    <source>
        <dbReference type="EMBL" id="GCC53193.1"/>
    </source>
</evidence>
<dbReference type="GO" id="GO:0016787">
    <property type="term" value="F:hydrolase activity"/>
    <property type="evidence" value="ECO:0007669"/>
    <property type="project" value="UniProtKB-KW"/>
</dbReference>
<dbReference type="PANTHER" id="PTHR43798:SF31">
    <property type="entry name" value="AB HYDROLASE SUPERFAMILY PROTEIN YCLE"/>
    <property type="match status" value="1"/>
</dbReference>
<accession>A0A401UE79</accession>
<dbReference type="GO" id="GO:0016020">
    <property type="term" value="C:membrane"/>
    <property type="evidence" value="ECO:0007669"/>
    <property type="project" value="TreeGrafter"/>
</dbReference>
<dbReference type="InterPro" id="IPR050266">
    <property type="entry name" value="AB_hydrolase_sf"/>
</dbReference>
<dbReference type="OrthoDB" id="5416147at2"/>
<dbReference type="RefSeq" id="WP_127123849.1">
    <property type="nucleotide sequence ID" value="NZ_BHXQ01000007.1"/>
</dbReference>